<dbReference type="Pfam" id="PF02949">
    <property type="entry name" value="7tm_6"/>
    <property type="match status" value="1"/>
</dbReference>
<evidence type="ECO:0000256" key="4">
    <source>
        <dbReference type="ARBA" id="ARBA00022692"/>
    </source>
</evidence>
<evidence type="ECO:0000256" key="2">
    <source>
        <dbReference type="ARBA" id="ARBA00022475"/>
    </source>
</evidence>
<evidence type="ECO:0000256" key="3">
    <source>
        <dbReference type="ARBA" id="ARBA00022606"/>
    </source>
</evidence>
<keyword evidence="8 10" id="KW-0675">Receptor</keyword>
<dbReference type="Proteomes" id="UP000092462">
    <property type="component" value="Unassembled WGS sequence"/>
</dbReference>
<evidence type="ECO:0000256" key="9">
    <source>
        <dbReference type="ARBA" id="ARBA00023224"/>
    </source>
</evidence>
<comment type="caution">
    <text evidence="10">Lacks conserved residue(s) required for the propagation of feature annotation.</text>
</comment>
<evidence type="ECO:0000256" key="7">
    <source>
        <dbReference type="ARBA" id="ARBA00023136"/>
    </source>
</evidence>
<evidence type="ECO:0000313" key="12">
    <source>
        <dbReference type="Proteomes" id="UP000092462"/>
    </source>
</evidence>
<keyword evidence="5 10" id="KW-0552">Olfaction</keyword>
<dbReference type="PANTHER" id="PTHR21137">
    <property type="entry name" value="ODORANT RECEPTOR"/>
    <property type="match status" value="1"/>
</dbReference>
<keyword evidence="9 10" id="KW-0807">Transducer</keyword>
<dbReference type="EMBL" id="AJVK01015088">
    <property type="status" value="NOT_ANNOTATED_CDS"/>
    <property type="molecule type" value="Genomic_DNA"/>
</dbReference>
<dbReference type="InterPro" id="IPR004117">
    <property type="entry name" value="7tm6_olfct_rcpt"/>
</dbReference>
<evidence type="ECO:0000313" key="11">
    <source>
        <dbReference type="EnsemblMetazoa" id="PPAI013157-PA"/>
    </source>
</evidence>
<comment type="similarity">
    <text evidence="10">Belongs to the insect chemoreceptor superfamily. Heteromeric odorant receptor channel (TC 1.A.69) family.</text>
</comment>
<dbReference type="GO" id="GO:0004984">
    <property type="term" value="F:olfactory receptor activity"/>
    <property type="evidence" value="ECO:0007669"/>
    <property type="project" value="InterPro"/>
</dbReference>
<feature type="transmembrane region" description="Helical" evidence="10">
    <location>
        <begin position="349"/>
        <end position="370"/>
    </location>
</feature>
<keyword evidence="12" id="KW-1185">Reference proteome</keyword>
<dbReference type="PANTHER" id="PTHR21137:SF35">
    <property type="entry name" value="ODORANT RECEPTOR 19A-RELATED"/>
    <property type="match status" value="1"/>
</dbReference>
<dbReference type="GO" id="GO:0007165">
    <property type="term" value="P:signal transduction"/>
    <property type="evidence" value="ECO:0007669"/>
    <property type="project" value="UniProtKB-KW"/>
</dbReference>
<evidence type="ECO:0000256" key="1">
    <source>
        <dbReference type="ARBA" id="ARBA00004651"/>
    </source>
</evidence>
<feature type="transmembrane region" description="Helical" evidence="10">
    <location>
        <begin position="41"/>
        <end position="60"/>
    </location>
</feature>
<protein>
    <recommendedName>
        <fullName evidence="10">Odorant receptor</fullName>
    </recommendedName>
</protein>
<dbReference type="GO" id="GO:0005886">
    <property type="term" value="C:plasma membrane"/>
    <property type="evidence" value="ECO:0007669"/>
    <property type="project" value="UniProtKB-SubCell"/>
</dbReference>
<dbReference type="GO" id="GO:0005549">
    <property type="term" value="F:odorant binding"/>
    <property type="evidence" value="ECO:0007669"/>
    <property type="project" value="InterPro"/>
</dbReference>
<feature type="transmembrane region" description="Helical" evidence="10">
    <location>
        <begin position="72"/>
        <end position="91"/>
    </location>
</feature>
<feature type="transmembrane region" description="Helical" evidence="10">
    <location>
        <begin position="180"/>
        <end position="206"/>
    </location>
</feature>
<evidence type="ECO:0000256" key="10">
    <source>
        <dbReference type="RuleBase" id="RU351113"/>
    </source>
</evidence>
<dbReference type="EnsemblMetazoa" id="PPAI013157-RA">
    <property type="protein sequence ID" value="PPAI013157-PA"/>
    <property type="gene ID" value="PPAI013157"/>
</dbReference>
<keyword evidence="2" id="KW-1003">Cell membrane</keyword>
<feature type="transmembrane region" description="Helical" evidence="10">
    <location>
        <begin position="251"/>
        <end position="274"/>
    </location>
</feature>
<keyword evidence="6 10" id="KW-1133">Transmembrane helix</keyword>
<sequence length="374" mass="43156">MKDYIECYEQYLSFEKGLKHSIKFIALSFCEGYICNDCGKLLLPLICLYISVSAVAALFIPDADLLQRIMTIIISIGTTQVLTKVVSIIFFEDDLNKIFLWLRDIHRIKEVDSINRSAQTNFQTSFEFTKIIPKILIFGYLGSVSTYMSYFAYVGKVVIAVPGSMSDTQESLIFYCTHQFMSNIAAVSLICVTDYIAISIAIYIAGAFNILHDMIKCLNASEFIEKEKEFIKTIHIFHNELTENFKNYLNIFYYPFTVQHTSNICLLIFIFFLLNENRVFFVYAIFLIILAQFGILCCFGEIFRIKTGRIFNDLYMTKWYELDIKDQKAILILLQGSQKDFGFKLAGMFDINLVMFVKVIKLCFSCYAVLHSLT</sequence>
<evidence type="ECO:0000256" key="8">
    <source>
        <dbReference type="ARBA" id="ARBA00023170"/>
    </source>
</evidence>
<reference evidence="11" key="1">
    <citation type="submission" date="2022-08" db="UniProtKB">
        <authorList>
            <consortium name="EnsemblMetazoa"/>
        </authorList>
    </citation>
    <scope>IDENTIFICATION</scope>
    <source>
        <strain evidence="11">Israel</strain>
    </source>
</reference>
<dbReference type="AlphaFoldDB" id="A0A3F2ZE93"/>
<evidence type="ECO:0000256" key="5">
    <source>
        <dbReference type="ARBA" id="ARBA00022725"/>
    </source>
</evidence>
<keyword evidence="7 10" id="KW-0472">Membrane</keyword>
<comment type="subcellular location">
    <subcellularLocation>
        <location evidence="1 10">Cell membrane</location>
        <topology evidence="1 10">Multi-pass membrane protein</topology>
    </subcellularLocation>
</comment>
<keyword evidence="4 10" id="KW-0812">Transmembrane</keyword>
<keyword evidence="3 10" id="KW-0716">Sensory transduction</keyword>
<accession>A0A3F2ZE93</accession>
<evidence type="ECO:0000256" key="6">
    <source>
        <dbReference type="ARBA" id="ARBA00022989"/>
    </source>
</evidence>
<proteinExistence type="inferred from homology"/>
<organism evidence="11 12">
    <name type="scientific">Phlebotomus papatasi</name>
    <name type="common">Sandfly</name>
    <dbReference type="NCBI Taxonomy" id="29031"/>
    <lineage>
        <taxon>Eukaryota</taxon>
        <taxon>Metazoa</taxon>
        <taxon>Ecdysozoa</taxon>
        <taxon>Arthropoda</taxon>
        <taxon>Hexapoda</taxon>
        <taxon>Insecta</taxon>
        <taxon>Pterygota</taxon>
        <taxon>Neoptera</taxon>
        <taxon>Endopterygota</taxon>
        <taxon>Diptera</taxon>
        <taxon>Nematocera</taxon>
        <taxon>Psychodoidea</taxon>
        <taxon>Psychodidae</taxon>
        <taxon>Phlebotomus</taxon>
        <taxon>Phlebotomus</taxon>
    </lineage>
</organism>
<dbReference type="VEuPathDB" id="VectorBase:PPAI013157"/>
<feature type="transmembrane region" description="Helical" evidence="10">
    <location>
        <begin position="280"/>
        <end position="303"/>
    </location>
</feature>
<name>A0A3F2ZE93_PHLPP</name>